<dbReference type="AlphaFoldDB" id="A0A9E7CY63"/>
<reference evidence="3" key="1">
    <citation type="submission" date="2022-03" db="EMBL/GenBank/DDBJ databases">
        <title>Description of Abyssus ytuae gen. nov., sp. nov., a novel member of the family Flavobacteriaceae isolated from the sediment of Mariana Trench.</title>
        <authorList>
            <person name="Zhang J."/>
            <person name="Xu X."/>
        </authorList>
    </citation>
    <scope>NUCLEOTIDE SEQUENCE</scope>
    <source>
        <strain evidence="3">MT3330</strain>
    </source>
</reference>
<feature type="domain" description="DUF4296" evidence="2">
    <location>
        <begin position="26"/>
        <end position="107"/>
    </location>
</feature>
<name>A0A9E7CY63_9FLAO</name>
<dbReference type="RefSeq" id="WP_255841470.1">
    <property type="nucleotide sequence ID" value="NZ_CP094358.1"/>
</dbReference>
<organism evidence="3 4">
    <name type="scientific">Abyssalbus ytuae</name>
    <dbReference type="NCBI Taxonomy" id="2926907"/>
    <lineage>
        <taxon>Bacteria</taxon>
        <taxon>Pseudomonadati</taxon>
        <taxon>Bacteroidota</taxon>
        <taxon>Flavobacteriia</taxon>
        <taxon>Flavobacteriales</taxon>
        <taxon>Flavobacteriaceae</taxon>
        <taxon>Abyssalbus</taxon>
    </lineage>
</organism>
<protein>
    <submittedName>
        <fullName evidence="3">DUF4296 domain-containing protein</fullName>
    </submittedName>
</protein>
<dbReference type="EMBL" id="CP094358">
    <property type="protein sequence ID" value="UOB16300.1"/>
    <property type="molecule type" value="Genomic_DNA"/>
</dbReference>
<dbReference type="Proteomes" id="UP000831290">
    <property type="component" value="Chromosome"/>
</dbReference>
<dbReference type="InterPro" id="IPR025381">
    <property type="entry name" value="DUF4296"/>
</dbReference>
<evidence type="ECO:0000256" key="1">
    <source>
        <dbReference type="SAM" id="Coils"/>
    </source>
</evidence>
<keyword evidence="1" id="KW-0175">Coiled coil</keyword>
<sequence>MTANKILAAFFMVFALSCNRSVVEKPDDIITEKQMVDVLYDIAIVRANMGTGKSKENYKGLSPEEYIYKKYQIDSTRLSNSIIYYTSKPEKNVEIYTKVEERLQAVKETLEKEKDSIQESLKTKKDSLKLIKKR</sequence>
<dbReference type="PROSITE" id="PS51257">
    <property type="entry name" value="PROKAR_LIPOPROTEIN"/>
    <property type="match status" value="1"/>
</dbReference>
<feature type="coiled-coil region" evidence="1">
    <location>
        <begin position="93"/>
        <end position="127"/>
    </location>
</feature>
<evidence type="ECO:0000259" key="2">
    <source>
        <dbReference type="Pfam" id="PF14129"/>
    </source>
</evidence>
<dbReference type="KEGG" id="fbm:MQE35_11185"/>
<dbReference type="Pfam" id="PF14129">
    <property type="entry name" value="DUF4296"/>
    <property type="match status" value="1"/>
</dbReference>
<evidence type="ECO:0000313" key="4">
    <source>
        <dbReference type="Proteomes" id="UP000831290"/>
    </source>
</evidence>
<proteinExistence type="predicted"/>
<gene>
    <name evidence="3" type="ORF">MQE35_11185</name>
</gene>
<keyword evidence="4" id="KW-1185">Reference proteome</keyword>
<evidence type="ECO:0000313" key="3">
    <source>
        <dbReference type="EMBL" id="UOB16300.1"/>
    </source>
</evidence>
<accession>A0A9E7CY63</accession>